<dbReference type="InterPro" id="IPR000182">
    <property type="entry name" value="GNAT_dom"/>
</dbReference>
<keyword evidence="2" id="KW-0808">Transferase</keyword>
<sequence>MTLAFDLPLDTPRLRLRAPAAADAPALDAIFSDPLAMARAGGPRPTGFGEVWAAEQRARLAAGEPAALAIERRGRTGLAGVAGLAPGASPDAPRLALLLAPAQRGEGLGAEAAAAVLIAAFARPAVPRSPVTRRPLSRPPDPDDAPARIEALAAPGDAALIRTLERVGLRYVRLDLPAGGQVYALHRP</sequence>
<dbReference type="Gene3D" id="3.40.630.30">
    <property type="match status" value="1"/>
</dbReference>
<keyword evidence="3" id="KW-1185">Reference proteome</keyword>
<dbReference type="SUPFAM" id="SSF55729">
    <property type="entry name" value="Acyl-CoA N-acyltransferases (Nat)"/>
    <property type="match status" value="1"/>
</dbReference>
<dbReference type="Proteomes" id="UP000199377">
    <property type="component" value="Unassembled WGS sequence"/>
</dbReference>
<gene>
    <name evidence="2" type="ORF">SAMN05216258_11289</name>
</gene>
<protein>
    <submittedName>
        <fullName evidence="2">Protein N-acetyltransferase, RimJ/RimL family</fullName>
    </submittedName>
</protein>
<feature type="domain" description="N-acetyltransferase" evidence="1">
    <location>
        <begin position="13"/>
        <end position="170"/>
    </location>
</feature>
<evidence type="ECO:0000313" key="3">
    <source>
        <dbReference type="Proteomes" id="UP000199377"/>
    </source>
</evidence>
<dbReference type="GO" id="GO:0016747">
    <property type="term" value="F:acyltransferase activity, transferring groups other than amino-acyl groups"/>
    <property type="evidence" value="ECO:0007669"/>
    <property type="project" value="InterPro"/>
</dbReference>
<reference evidence="2 3" key="1">
    <citation type="submission" date="2016-10" db="EMBL/GenBank/DDBJ databases">
        <authorList>
            <person name="de Groot N.N."/>
        </authorList>
    </citation>
    <scope>NUCLEOTIDE SEQUENCE [LARGE SCALE GENOMIC DNA]</scope>
    <source>
        <strain evidence="2 3">CGMCC 1.11030</strain>
    </source>
</reference>
<dbReference type="EMBL" id="FOQH01000012">
    <property type="protein sequence ID" value="SFJ03122.1"/>
    <property type="molecule type" value="Genomic_DNA"/>
</dbReference>
<dbReference type="InterPro" id="IPR016181">
    <property type="entry name" value="Acyl_CoA_acyltransferase"/>
</dbReference>
<dbReference type="AlphaFoldDB" id="A0A1I3N1S4"/>
<dbReference type="Pfam" id="PF13302">
    <property type="entry name" value="Acetyltransf_3"/>
    <property type="match status" value="1"/>
</dbReference>
<evidence type="ECO:0000259" key="1">
    <source>
        <dbReference type="Pfam" id="PF13302"/>
    </source>
</evidence>
<organism evidence="2 3">
    <name type="scientific">Albimonas pacifica</name>
    <dbReference type="NCBI Taxonomy" id="1114924"/>
    <lineage>
        <taxon>Bacteria</taxon>
        <taxon>Pseudomonadati</taxon>
        <taxon>Pseudomonadota</taxon>
        <taxon>Alphaproteobacteria</taxon>
        <taxon>Rhodobacterales</taxon>
        <taxon>Paracoccaceae</taxon>
        <taxon>Albimonas</taxon>
    </lineage>
</organism>
<name>A0A1I3N1S4_9RHOB</name>
<evidence type="ECO:0000313" key="2">
    <source>
        <dbReference type="EMBL" id="SFJ03122.1"/>
    </source>
</evidence>
<dbReference type="RefSeq" id="WP_092864571.1">
    <property type="nucleotide sequence ID" value="NZ_FOQH01000012.1"/>
</dbReference>
<dbReference type="STRING" id="1114924.SAMN05216258_11289"/>
<accession>A0A1I3N1S4</accession>
<proteinExistence type="predicted"/>